<evidence type="ECO:0000313" key="1">
    <source>
        <dbReference type="EMBL" id="KRZ66700.1"/>
    </source>
</evidence>
<organism evidence="1 2">
    <name type="scientific">Trichinella papuae</name>
    <dbReference type="NCBI Taxonomy" id="268474"/>
    <lineage>
        <taxon>Eukaryota</taxon>
        <taxon>Metazoa</taxon>
        <taxon>Ecdysozoa</taxon>
        <taxon>Nematoda</taxon>
        <taxon>Enoplea</taxon>
        <taxon>Dorylaimia</taxon>
        <taxon>Trichinellida</taxon>
        <taxon>Trichinellidae</taxon>
        <taxon>Trichinella</taxon>
    </lineage>
</organism>
<accession>A0A0V1M547</accession>
<reference evidence="1 2" key="1">
    <citation type="submission" date="2015-01" db="EMBL/GenBank/DDBJ databases">
        <title>Evolution of Trichinella species and genotypes.</title>
        <authorList>
            <person name="Korhonen P.K."/>
            <person name="Edoardo P."/>
            <person name="Giuseppe L.R."/>
            <person name="Gasser R.B."/>
        </authorList>
    </citation>
    <scope>NUCLEOTIDE SEQUENCE [LARGE SCALE GENOMIC DNA]</scope>
    <source>
        <strain evidence="1">ISS1980</strain>
    </source>
</reference>
<gene>
    <name evidence="1" type="ORF">T10_11189</name>
</gene>
<keyword evidence="2" id="KW-1185">Reference proteome</keyword>
<dbReference type="Proteomes" id="UP000054843">
    <property type="component" value="Unassembled WGS sequence"/>
</dbReference>
<sequence>MIIAVFIIKNIPCRTSQRRFSLSRANVLLVGKKSSFHWIASHSIVLAKLLGCLTVEVAILKASTSLFKLSLSEHCFSWLYYVENT</sequence>
<dbReference type="AlphaFoldDB" id="A0A0V1M547"/>
<proteinExistence type="predicted"/>
<dbReference type="EMBL" id="JYDO01000229">
    <property type="protein sequence ID" value="KRZ66700.1"/>
    <property type="molecule type" value="Genomic_DNA"/>
</dbReference>
<comment type="caution">
    <text evidence="1">The sequence shown here is derived from an EMBL/GenBank/DDBJ whole genome shotgun (WGS) entry which is preliminary data.</text>
</comment>
<protein>
    <submittedName>
        <fullName evidence="1">Uncharacterized protein</fullName>
    </submittedName>
</protein>
<evidence type="ECO:0000313" key="2">
    <source>
        <dbReference type="Proteomes" id="UP000054843"/>
    </source>
</evidence>
<name>A0A0V1M547_9BILA</name>